<dbReference type="InterPro" id="IPR013320">
    <property type="entry name" value="ConA-like_dom_sf"/>
</dbReference>
<evidence type="ECO:0000313" key="4">
    <source>
        <dbReference type="EMBL" id="RXH80483.1"/>
    </source>
</evidence>
<reference evidence="4 5" key="1">
    <citation type="submission" date="2018-10" db="EMBL/GenBank/DDBJ databases">
        <title>A high-quality apple genome assembly.</title>
        <authorList>
            <person name="Hu J."/>
        </authorList>
    </citation>
    <scope>NUCLEOTIDE SEQUENCE [LARGE SCALE GENOMIC DNA]</scope>
    <source>
        <strain evidence="5">cv. HFTH1</strain>
        <tissue evidence="4">Young leaf</tissue>
    </source>
</reference>
<dbReference type="InterPro" id="IPR001220">
    <property type="entry name" value="Legume_lectin_dom"/>
</dbReference>
<name>A0A498IGW2_MALDO</name>
<proteinExistence type="inferred from homology"/>
<dbReference type="EMBL" id="RDQH01000338">
    <property type="protein sequence ID" value="RXH80483.1"/>
    <property type="molecule type" value="Genomic_DNA"/>
</dbReference>
<accession>A0A498IGW2</accession>
<comment type="caution">
    <text evidence="4">The sequence shown here is derived from an EMBL/GenBank/DDBJ whole genome shotgun (WGS) entry which is preliminary data.</text>
</comment>
<dbReference type="PANTHER" id="PTHR32401:SF50">
    <property type="entry name" value="OS07G0133000 PROTEIN"/>
    <property type="match status" value="1"/>
</dbReference>
<keyword evidence="2" id="KW-0430">Lectin</keyword>
<evidence type="ECO:0000256" key="1">
    <source>
        <dbReference type="ARBA" id="ARBA00007606"/>
    </source>
</evidence>
<organism evidence="4 5">
    <name type="scientific">Malus domestica</name>
    <name type="common">Apple</name>
    <name type="synonym">Pyrus malus</name>
    <dbReference type="NCBI Taxonomy" id="3750"/>
    <lineage>
        <taxon>Eukaryota</taxon>
        <taxon>Viridiplantae</taxon>
        <taxon>Streptophyta</taxon>
        <taxon>Embryophyta</taxon>
        <taxon>Tracheophyta</taxon>
        <taxon>Spermatophyta</taxon>
        <taxon>Magnoliopsida</taxon>
        <taxon>eudicotyledons</taxon>
        <taxon>Gunneridae</taxon>
        <taxon>Pentapetalae</taxon>
        <taxon>rosids</taxon>
        <taxon>fabids</taxon>
        <taxon>Rosales</taxon>
        <taxon>Rosaceae</taxon>
        <taxon>Amygdaloideae</taxon>
        <taxon>Maleae</taxon>
        <taxon>Malus</taxon>
    </lineage>
</organism>
<dbReference type="Proteomes" id="UP000290289">
    <property type="component" value="Chromosome 12"/>
</dbReference>
<dbReference type="GO" id="GO:0030246">
    <property type="term" value="F:carbohydrate binding"/>
    <property type="evidence" value="ECO:0007669"/>
    <property type="project" value="UniProtKB-KW"/>
</dbReference>
<dbReference type="InterPro" id="IPR050258">
    <property type="entry name" value="Leguminous_Lectin"/>
</dbReference>
<dbReference type="AlphaFoldDB" id="A0A498IGW2"/>
<dbReference type="Gene3D" id="2.60.120.200">
    <property type="match status" value="1"/>
</dbReference>
<evidence type="ECO:0000313" key="5">
    <source>
        <dbReference type="Proteomes" id="UP000290289"/>
    </source>
</evidence>
<comment type="similarity">
    <text evidence="1">Belongs to the leguminous lectin family.</text>
</comment>
<sequence>MIFQIIFGWHGQVHTNVGNNFRWSRNCLRHFSNKGIFGAFLTQYLGLFNNTNNGNEANRVFAIELDTIQNIKLGDINNHVRIDINGLHSKKLAPAGYYAQNNGGFRNLMLTCIKFPTI</sequence>
<feature type="domain" description="Legume lectin" evidence="3">
    <location>
        <begin position="41"/>
        <end position="100"/>
    </location>
</feature>
<dbReference type="PANTHER" id="PTHR32401">
    <property type="entry name" value="CONCANAVALIN A-LIKE LECTIN FAMILY PROTEIN"/>
    <property type="match status" value="1"/>
</dbReference>
<evidence type="ECO:0000256" key="2">
    <source>
        <dbReference type="ARBA" id="ARBA00022734"/>
    </source>
</evidence>
<dbReference type="Pfam" id="PF00139">
    <property type="entry name" value="Lectin_legB"/>
    <property type="match status" value="1"/>
</dbReference>
<dbReference type="SUPFAM" id="SSF49899">
    <property type="entry name" value="Concanavalin A-like lectins/glucanases"/>
    <property type="match status" value="1"/>
</dbReference>
<evidence type="ECO:0000259" key="3">
    <source>
        <dbReference type="Pfam" id="PF00139"/>
    </source>
</evidence>
<keyword evidence="5" id="KW-1185">Reference proteome</keyword>
<gene>
    <name evidence="4" type="ORF">DVH24_004397</name>
</gene>
<protein>
    <recommendedName>
        <fullName evidence="3">Legume lectin domain-containing protein</fullName>
    </recommendedName>
</protein>